<dbReference type="RefSeq" id="WP_109322361.1">
    <property type="nucleotide sequence ID" value="NZ_CP029346.1"/>
</dbReference>
<comment type="subcellular location">
    <subcellularLocation>
        <location evidence="1">Cell outer membrane</location>
    </subcellularLocation>
</comment>
<name>A0A2S2DTA0_9BACT</name>
<gene>
    <name evidence="5" type="ORF">HME7025_00753</name>
</gene>
<keyword evidence="6" id="KW-1185">Reference proteome</keyword>
<reference evidence="6" key="1">
    <citation type="submission" date="2018-05" db="EMBL/GenBank/DDBJ databases">
        <title>Pseudarcicella sp. HME7025 Genome sequencing and assembly.</title>
        <authorList>
            <person name="Kim H."/>
            <person name="Kang H."/>
            <person name="Joh K."/>
        </authorList>
    </citation>
    <scope>NUCLEOTIDE SEQUENCE [LARGE SCALE GENOMIC DNA]</scope>
    <source>
        <strain evidence="6">HME7025</strain>
    </source>
</reference>
<evidence type="ECO:0000256" key="3">
    <source>
        <dbReference type="ARBA" id="ARBA00023237"/>
    </source>
</evidence>
<dbReference type="InterPro" id="IPR036942">
    <property type="entry name" value="Beta-barrel_TonB_sf"/>
</dbReference>
<organism evidence="5 6">
    <name type="scientific">Aquirufa nivalisilvae</name>
    <dbReference type="NCBI Taxonomy" id="2516557"/>
    <lineage>
        <taxon>Bacteria</taxon>
        <taxon>Pseudomonadati</taxon>
        <taxon>Bacteroidota</taxon>
        <taxon>Cytophagia</taxon>
        <taxon>Cytophagales</taxon>
        <taxon>Flectobacillaceae</taxon>
        <taxon>Aquirufa</taxon>
    </lineage>
</organism>
<dbReference type="SUPFAM" id="SSF56935">
    <property type="entry name" value="Porins"/>
    <property type="match status" value="1"/>
</dbReference>
<keyword evidence="2" id="KW-0472">Membrane</keyword>
<feature type="domain" description="Outer membrane protein beta-barrel" evidence="4">
    <location>
        <begin position="376"/>
        <end position="786"/>
    </location>
</feature>
<dbReference type="InterPro" id="IPR041700">
    <property type="entry name" value="OMP_b-brl_3"/>
</dbReference>
<dbReference type="PANTHER" id="PTHR40980:SF4">
    <property type="entry name" value="TONB-DEPENDENT RECEPTOR-LIKE BETA-BARREL DOMAIN-CONTAINING PROTEIN"/>
    <property type="match status" value="1"/>
</dbReference>
<dbReference type="InterPro" id="IPR037066">
    <property type="entry name" value="Plug_dom_sf"/>
</dbReference>
<dbReference type="Pfam" id="PF14905">
    <property type="entry name" value="OMP_b-brl_3"/>
    <property type="match status" value="1"/>
</dbReference>
<dbReference type="EMBL" id="CP029346">
    <property type="protein sequence ID" value="AWL08624.1"/>
    <property type="molecule type" value="Genomic_DNA"/>
</dbReference>
<dbReference type="GO" id="GO:0009279">
    <property type="term" value="C:cell outer membrane"/>
    <property type="evidence" value="ECO:0007669"/>
    <property type="project" value="UniProtKB-SubCell"/>
</dbReference>
<evidence type="ECO:0000313" key="5">
    <source>
        <dbReference type="EMBL" id="AWL08624.1"/>
    </source>
</evidence>
<evidence type="ECO:0000259" key="4">
    <source>
        <dbReference type="Pfam" id="PF14905"/>
    </source>
</evidence>
<proteinExistence type="predicted"/>
<dbReference type="KEGG" id="psez:HME7025_00753"/>
<evidence type="ECO:0000256" key="2">
    <source>
        <dbReference type="ARBA" id="ARBA00023136"/>
    </source>
</evidence>
<dbReference type="Proteomes" id="UP000245468">
    <property type="component" value="Chromosome"/>
</dbReference>
<evidence type="ECO:0000256" key="1">
    <source>
        <dbReference type="ARBA" id="ARBA00004442"/>
    </source>
</evidence>
<keyword evidence="3" id="KW-0998">Cell outer membrane</keyword>
<dbReference type="AlphaFoldDB" id="A0A2S2DTA0"/>
<evidence type="ECO:0000313" key="6">
    <source>
        <dbReference type="Proteomes" id="UP000245468"/>
    </source>
</evidence>
<dbReference type="Gene3D" id="2.40.170.20">
    <property type="entry name" value="TonB-dependent receptor, beta-barrel domain"/>
    <property type="match status" value="1"/>
</dbReference>
<sequence>MKNLLLTTLYLILIQLTTFGQSSIKAKIVDEKKQAIPYASILLRKSADSTLVKGFISDEQGILNAQHLPEGLFTLKIQSTGYQARVIKMDEIKYNSQIDLGTIQLDPSSTELANVEIKATKPFIENLVDKTVVNVENSVMAAGNSAMEVIEKSPGVIVDKDGNISIRGKQGAKVMIDGKISYLTGSDLNNYLRNLGADQIAQLEIISNPSAKYDAAGTAGILNIKLKKNTQMGMNGSVNATLGQGFYTRGRVGFNLNYRKSNWNWFSNGSYVHQPNMNTIDITRQFAKQGEVWNSNSFYNYIAQNAQLKAGVDWTYSPKTTLGLLVSGGRSQTNLYHGINRTTQRNLNNQLLSQLDTYNTLDNPFSNLATNFNYKHSYDSTGKELTIDLDYARFHDRGTSVYLTQWFGATNNPIKSDSLIRTQSLSNIDQYSFKSDYVLPVNKTTKWGMGLKSSLVSTDNDVQFTSRTKENPSYSFLDGLSNRFQYNEQIHAAYINQDKKLGKWSYQLGLRGEWTIAQGKSISYKSNVPDSSFKRSYFQIFPSAFLQFEANKKNNLGLKYSRRIDRPQYSSMNPFIFYIDNYNYEVGNPNLLPQLTNSFEFTHTYAGAYTTSLAYSHTDQVITQLLKQDTEKRVTYQTTDNLAQRVTYSLGFSLPIPIKSWWTSNTDIYLNHVELTGKLDQTSINPVGNMLYLNSNHTFSLKHDIKIEVGGQYFTGGLEQAFNFQSGGALNLGIQKTIMNKKGTLRLNASDILYTQIPNATIKYADLDVFVKSRGETRVVRLNFSYRFGNTSIKAARERSTGLESEKGRVKNTN</sequence>
<dbReference type="Gene3D" id="2.170.130.10">
    <property type="entry name" value="TonB-dependent receptor, plug domain"/>
    <property type="match status" value="1"/>
</dbReference>
<dbReference type="OrthoDB" id="905812at2"/>
<accession>A0A2S2DTA0</accession>
<dbReference type="PANTHER" id="PTHR40980">
    <property type="entry name" value="PLUG DOMAIN-CONTAINING PROTEIN"/>
    <property type="match status" value="1"/>
</dbReference>
<protein>
    <recommendedName>
        <fullName evidence="4">Outer membrane protein beta-barrel domain-containing protein</fullName>
    </recommendedName>
</protein>